<dbReference type="EMBL" id="FKLO01000034">
    <property type="protein sequence ID" value="SAM61171.1"/>
    <property type="molecule type" value="Genomic_DNA"/>
</dbReference>
<gene>
    <name evidence="1" type="ORF">CHUV0807_0236</name>
    <name evidence="2" type="ORF">CHUV0807_0841</name>
    <name evidence="3" type="ORF">CHUV0807_0879</name>
</gene>
<dbReference type="AlphaFoldDB" id="A0A1C3H1Y1"/>
<dbReference type="EMBL" id="FKLO01000034">
    <property type="protein sequence ID" value="SAM60909.1"/>
    <property type="molecule type" value="Genomic_DNA"/>
</dbReference>
<dbReference type="Proteomes" id="UP000190837">
    <property type="component" value="Unassembled WGS sequence"/>
</dbReference>
<accession>A0A1C3H1Y1</accession>
<reference evidence="1" key="1">
    <citation type="submission" date="2016-04" db="EMBL/GenBank/DDBJ databases">
        <authorList>
            <person name="Evans L.H."/>
            <person name="Alamgir A."/>
            <person name="Owens N."/>
            <person name="Weber N.D."/>
            <person name="Virtaneva K."/>
            <person name="Barbian K."/>
            <person name="Babar A."/>
            <person name="Rosenke K."/>
        </authorList>
    </citation>
    <scope>NUCLEOTIDE SEQUENCE [LARGE SCALE GENOMIC DNA]</scope>
    <source>
        <strain evidence="1">CHUV0807</strain>
    </source>
</reference>
<protein>
    <submittedName>
        <fullName evidence="1">Uncharacterized protein</fullName>
    </submittedName>
</protein>
<sequence>MPGCYFAIGAIFKFCKDFFTDMGWIGHDFDGYCFFAI</sequence>
<evidence type="ECO:0000313" key="3">
    <source>
        <dbReference type="EMBL" id="SAM61171.1"/>
    </source>
</evidence>
<name>A0A1C3H1Y1_9GAMM</name>
<reference evidence="4" key="2">
    <citation type="submission" date="2016-04" db="EMBL/GenBank/DDBJ databases">
        <authorList>
            <person name="Tagini F."/>
        </authorList>
    </citation>
    <scope>NUCLEOTIDE SEQUENCE [LARGE SCALE GENOMIC DNA]</scope>
    <source>
        <strain evidence="4">CHUV0807</strain>
    </source>
</reference>
<evidence type="ECO:0000313" key="4">
    <source>
        <dbReference type="Proteomes" id="UP000190837"/>
    </source>
</evidence>
<organism evidence="1 4">
    <name type="scientific">Cardiobacterium hominis</name>
    <dbReference type="NCBI Taxonomy" id="2718"/>
    <lineage>
        <taxon>Bacteria</taxon>
        <taxon>Pseudomonadati</taxon>
        <taxon>Pseudomonadota</taxon>
        <taxon>Gammaproteobacteria</taxon>
        <taxon>Cardiobacteriales</taxon>
        <taxon>Cardiobacteriaceae</taxon>
        <taxon>Cardiobacterium</taxon>
    </lineage>
</organism>
<proteinExistence type="predicted"/>
<evidence type="ECO:0000313" key="1">
    <source>
        <dbReference type="EMBL" id="SAM57226.1"/>
    </source>
</evidence>
<dbReference type="EMBL" id="FKLO01000016">
    <property type="protein sequence ID" value="SAM57226.1"/>
    <property type="molecule type" value="Genomic_DNA"/>
</dbReference>
<evidence type="ECO:0000313" key="2">
    <source>
        <dbReference type="EMBL" id="SAM60909.1"/>
    </source>
</evidence>